<name>A0AAF1A3H8_SOLVR</name>
<keyword evidence="2" id="KW-1185">Reference proteome</keyword>
<organism evidence="1 2">
    <name type="scientific">Solanum verrucosum</name>
    <dbReference type="NCBI Taxonomy" id="315347"/>
    <lineage>
        <taxon>Eukaryota</taxon>
        <taxon>Viridiplantae</taxon>
        <taxon>Streptophyta</taxon>
        <taxon>Embryophyta</taxon>
        <taxon>Tracheophyta</taxon>
        <taxon>Spermatophyta</taxon>
        <taxon>Magnoliopsida</taxon>
        <taxon>eudicotyledons</taxon>
        <taxon>Gunneridae</taxon>
        <taxon>Pentapetalae</taxon>
        <taxon>asterids</taxon>
        <taxon>lamiids</taxon>
        <taxon>Solanales</taxon>
        <taxon>Solanaceae</taxon>
        <taxon>Solanoideae</taxon>
        <taxon>Solaneae</taxon>
        <taxon>Solanum</taxon>
    </lineage>
</organism>
<sequence>MTNLPLEHRNQVS</sequence>
<dbReference type="EMBL" id="CP133623">
    <property type="protein sequence ID" value="WMV59360.1"/>
    <property type="molecule type" value="Genomic_DNA"/>
</dbReference>
<proteinExistence type="predicted"/>
<evidence type="ECO:0000313" key="1">
    <source>
        <dbReference type="EMBL" id="WMV59360.1"/>
    </source>
</evidence>
<dbReference type="Proteomes" id="UP001234989">
    <property type="component" value="Chromosome 12"/>
</dbReference>
<accession>A0AAF1A3H8</accession>
<protein>
    <submittedName>
        <fullName evidence="1">Uncharacterized protein</fullName>
    </submittedName>
</protein>
<evidence type="ECO:0000313" key="2">
    <source>
        <dbReference type="Proteomes" id="UP001234989"/>
    </source>
</evidence>
<reference evidence="1" key="1">
    <citation type="submission" date="2023-08" db="EMBL/GenBank/DDBJ databases">
        <title>A de novo genome assembly of Solanum verrucosum Schlechtendal, a Mexican diploid species geographically isolated from the other diploid A-genome species in potato relatives.</title>
        <authorList>
            <person name="Hosaka K."/>
        </authorList>
    </citation>
    <scope>NUCLEOTIDE SEQUENCE</scope>
    <source>
        <tissue evidence="1">Young leaves</tissue>
    </source>
</reference>
<gene>
    <name evidence="1" type="ORF">MTR67_052745</name>
</gene>